<dbReference type="PROSITE" id="PS51755">
    <property type="entry name" value="OMPR_PHOB"/>
    <property type="match status" value="1"/>
</dbReference>
<dbReference type="CDD" id="cd00383">
    <property type="entry name" value="trans_reg_C"/>
    <property type="match status" value="1"/>
</dbReference>
<keyword evidence="5" id="KW-1185">Reference proteome</keyword>
<proteinExistence type="predicted"/>
<dbReference type="EMBL" id="MZXW01000054">
    <property type="protein sequence ID" value="RXT34527.1"/>
    <property type="molecule type" value="Genomic_DNA"/>
</dbReference>
<evidence type="ECO:0000313" key="5">
    <source>
        <dbReference type="Proteomes" id="UP000290819"/>
    </source>
</evidence>
<dbReference type="GO" id="GO:0003677">
    <property type="term" value="F:DNA binding"/>
    <property type="evidence" value="ECO:0007669"/>
    <property type="project" value="UniProtKB-UniRule"/>
</dbReference>
<evidence type="ECO:0000259" key="3">
    <source>
        <dbReference type="PROSITE" id="PS51755"/>
    </source>
</evidence>
<dbReference type="Proteomes" id="UP000290819">
    <property type="component" value="Unassembled WGS sequence"/>
</dbReference>
<dbReference type="Pfam" id="PF00486">
    <property type="entry name" value="Trans_reg_C"/>
    <property type="match status" value="1"/>
</dbReference>
<feature type="DNA-binding region" description="OmpR/PhoB-type" evidence="2">
    <location>
        <begin position="89"/>
        <end position="187"/>
    </location>
</feature>
<dbReference type="PANTHER" id="PTHR47691">
    <property type="entry name" value="REGULATOR-RELATED"/>
    <property type="match status" value="1"/>
</dbReference>
<dbReference type="InterPro" id="IPR016032">
    <property type="entry name" value="Sig_transdc_resp-reg_C-effctor"/>
</dbReference>
<reference evidence="4 5" key="1">
    <citation type="submission" date="2017-03" db="EMBL/GenBank/DDBJ databases">
        <authorList>
            <person name="Safronova V.I."/>
            <person name="Sazanova A.L."/>
            <person name="Chirak E.R."/>
        </authorList>
    </citation>
    <scope>NUCLEOTIDE SEQUENCE [LARGE SCALE GENOMIC DNA]</scope>
    <source>
        <strain evidence="4 5">Opo-243</strain>
    </source>
</reference>
<dbReference type="InterPro" id="IPR002182">
    <property type="entry name" value="NB-ARC"/>
</dbReference>
<dbReference type="InterPro" id="IPR058852">
    <property type="entry name" value="HTH_77"/>
</dbReference>
<dbReference type="InterPro" id="IPR001867">
    <property type="entry name" value="OmpR/PhoB-type_DNA-bd"/>
</dbReference>
<sequence length="1035" mass="112658">MAPVRRSTRNRRQRIGPCAFDQWITPGRISFPQPASIFRKIFTRVLCALCASSRIAGGRERRMEILAKLQVEDPSASLPEGGNDVHSAKTTTSFGNFRLDRVRRLLTNDGKPVRIGSRALDLLIVLVDRAGEVVSRRELVDLAWRGVAVDDAGVRVHIASLRRALGDGRDGARYIINVSGVGYSFVASIERKAVEARSGSTASPAPRLTGRVPPPPRLLVGRDDVVNSLVELLLERRFVSIVGSGGIGKTTTAAVVADRLRAEFGDDNIAFVDLGAVSDPERVPEAIISAIGCRIGGADPVEEILNFLAGRRMLIIFDSCEHLLDSTSGLAARLFQQAPAAHLLTTSREALRVDGETIHLLSPLACPIEECPTAAQALATPAVQLFLDRARFSGFNGELSDIEAPIVSGICRRTDGIALAIEMAASRVGTYGISGVANLIVNNVDLGLVGRRDAAPRHRTLESMLDWSFRLLNREERRVLSALSMLVGLFTMDAACSITNNADHDSANVSRTIMSLIDRSLVWVHQEGDTVFYRLPDTTRAYAAAKLAETEQTESIAARHALYFSKLFKATALEHGTYADLGRHAPHIGNLRKALEWTFSNEKSRPVGVQLAADTAPLFLGLWLLNECRHWSQLALSFKDDLGEIPESEARLQEALAVSTMYTLGNTPEVRNALERGLVLSEAVGQAPQQLRLLSDLALFFNRTGDFGAALAAVKRSGAIAERSGSPEDRINAEWLMAASSHMAGDQLATIAHYERGSRLEATTGRPKINLFGYDDRLRAQISLARCVWLRGSPDSACKLAIKTMDDAAEISLPSNYTMAITHSVPVLLWSGNTVESALYIERLRVHAERLSIKTHTSAALALRGEWLLMTGDFSTGVETLRQALDRLRRERLHMLTPTASIALADGLSQCGNHDEARATIDSAVASSREMNQQFYLPSLLRTQGEIILRSPQPDFESAESSLRKSIELAAMQASPGWELKAAVPLARLLIQTRRSHEALALIGPIYRAHSEKTGSTDLVAAASILEAAPCDSHV</sequence>
<accession>A0A4Q1UI61</accession>
<protein>
    <recommendedName>
        <fullName evidence="3">OmpR/PhoB-type domain-containing protein</fullName>
    </recommendedName>
</protein>
<comment type="caution">
    <text evidence="4">The sequence shown here is derived from an EMBL/GenBank/DDBJ whole genome shotgun (WGS) entry which is preliminary data.</text>
</comment>
<dbReference type="Gene3D" id="1.25.40.10">
    <property type="entry name" value="Tetratricopeptide repeat domain"/>
    <property type="match status" value="2"/>
</dbReference>
<evidence type="ECO:0000313" key="4">
    <source>
        <dbReference type="EMBL" id="RXT34527.1"/>
    </source>
</evidence>
<evidence type="ECO:0000256" key="2">
    <source>
        <dbReference type="PROSITE-ProRule" id="PRU01091"/>
    </source>
</evidence>
<dbReference type="InterPro" id="IPR036388">
    <property type="entry name" value="WH-like_DNA-bd_sf"/>
</dbReference>
<dbReference type="PANTHER" id="PTHR47691:SF3">
    <property type="entry name" value="HTH-TYPE TRANSCRIPTIONAL REGULATOR RV0890C-RELATED"/>
    <property type="match status" value="1"/>
</dbReference>
<dbReference type="GO" id="GO:0006355">
    <property type="term" value="P:regulation of DNA-templated transcription"/>
    <property type="evidence" value="ECO:0007669"/>
    <property type="project" value="InterPro"/>
</dbReference>
<dbReference type="SUPFAM" id="SSF48452">
    <property type="entry name" value="TPR-like"/>
    <property type="match status" value="2"/>
</dbReference>
<dbReference type="Gene3D" id="3.40.50.300">
    <property type="entry name" value="P-loop containing nucleotide triphosphate hydrolases"/>
    <property type="match status" value="1"/>
</dbReference>
<evidence type="ECO:0000256" key="1">
    <source>
        <dbReference type="ARBA" id="ARBA00023125"/>
    </source>
</evidence>
<dbReference type="InterPro" id="IPR027417">
    <property type="entry name" value="P-loop_NTPase"/>
</dbReference>
<dbReference type="GO" id="GO:0043531">
    <property type="term" value="F:ADP binding"/>
    <property type="evidence" value="ECO:0007669"/>
    <property type="project" value="InterPro"/>
</dbReference>
<dbReference type="GO" id="GO:0000160">
    <property type="term" value="P:phosphorelay signal transduction system"/>
    <property type="evidence" value="ECO:0007669"/>
    <property type="project" value="InterPro"/>
</dbReference>
<gene>
    <name evidence="4" type="ORF">B5V03_37890</name>
</gene>
<dbReference type="SMART" id="SM00862">
    <property type="entry name" value="Trans_reg_C"/>
    <property type="match status" value="1"/>
</dbReference>
<dbReference type="Pfam" id="PF25872">
    <property type="entry name" value="HTH_77"/>
    <property type="match status" value="1"/>
</dbReference>
<dbReference type="AlphaFoldDB" id="A0A4Q1UI61"/>
<dbReference type="InterPro" id="IPR011990">
    <property type="entry name" value="TPR-like_helical_dom_sf"/>
</dbReference>
<dbReference type="Gene3D" id="1.10.10.10">
    <property type="entry name" value="Winged helix-like DNA-binding domain superfamily/Winged helix DNA-binding domain"/>
    <property type="match status" value="1"/>
</dbReference>
<organism evidence="4 5">
    <name type="scientific">Bradyrhizobium betae</name>
    <dbReference type="NCBI Taxonomy" id="244734"/>
    <lineage>
        <taxon>Bacteria</taxon>
        <taxon>Pseudomonadati</taxon>
        <taxon>Pseudomonadota</taxon>
        <taxon>Alphaproteobacteria</taxon>
        <taxon>Hyphomicrobiales</taxon>
        <taxon>Nitrobacteraceae</taxon>
        <taxon>Bradyrhizobium</taxon>
    </lineage>
</organism>
<feature type="domain" description="OmpR/PhoB-type" evidence="3">
    <location>
        <begin position="89"/>
        <end position="187"/>
    </location>
</feature>
<dbReference type="SUPFAM" id="SSF46894">
    <property type="entry name" value="C-terminal effector domain of the bipartite response regulators"/>
    <property type="match status" value="1"/>
</dbReference>
<dbReference type="SUPFAM" id="SSF52540">
    <property type="entry name" value="P-loop containing nucleoside triphosphate hydrolases"/>
    <property type="match status" value="1"/>
</dbReference>
<name>A0A4Q1UI61_9BRAD</name>
<keyword evidence="1 2" id="KW-0238">DNA-binding</keyword>
<dbReference type="Pfam" id="PF00931">
    <property type="entry name" value="NB-ARC"/>
    <property type="match status" value="1"/>
</dbReference>